<comment type="caution">
    <text evidence="13">The sequence shown here is derived from an EMBL/GenBank/DDBJ whole genome shotgun (WGS) entry which is preliminary data.</text>
</comment>
<dbReference type="SUPFAM" id="SSF63877">
    <property type="entry name" value="Methuselah ectodomain"/>
    <property type="match status" value="1"/>
</dbReference>
<gene>
    <name evidence="13" type="primary">mth2_0</name>
    <name evidence="13" type="ORF">Bhyg_06991</name>
</gene>
<keyword evidence="7" id="KW-0297">G-protein coupled receptor</keyword>
<dbReference type="GO" id="GO:0008528">
    <property type="term" value="F:G protein-coupled peptide receptor activity"/>
    <property type="evidence" value="ECO:0007669"/>
    <property type="project" value="TreeGrafter"/>
</dbReference>
<dbReference type="Gene3D" id="2.170.180.11">
    <property type="entry name" value="Methuselah ectodomain, domain 2"/>
    <property type="match status" value="1"/>
</dbReference>
<feature type="transmembrane region" description="Helical" evidence="11">
    <location>
        <begin position="230"/>
        <end position="251"/>
    </location>
</feature>
<dbReference type="Proteomes" id="UP001151699">
    <property type="component" value="Chromosome B"/>
</dbReference>
<dbReference type="Gene3D" id="2.30.160.11">
    <property type="match status" value="1"/>
</dbReference>
<dbReference type="GO" id="GO:0007166">
    <property type="term" value="P:cell surface receptor signaling pathway"/>
    <property type="evidence" value="ECO:0007669"/>
    <property type="project" value="InterPro"/>
</dbReference>
<feature type="transmembrane region" description="Helical" evidence="11">
    <location>
        <begin position="300"/>
        <end position="320"/>
    </location>
</feature>
<evidence type="ECO:0000313" key="13">
    <source>
        <dbReference type="EMBL" id="KAJ6642045.1"/>
    </source>
</evidence>
<dbReference type="InterPro" id="IPR017981">
    <property type="entry name" value="GPCR_2-like_7TM"/>
</dbReference>
<evidence type="ECO:0000256" key="7">
    <source>
        <dbReference type="ARBA" id="ARBA00023040"/>
    </source>
</evidence>
<keyword evidence="4 11" id="KW-0812">Transmembrane</keyword>
<dbReference type="Pfam" id="PF06652">
    <property type="entry name" value="Methuselah_N"/>
    <property type="match status" value="1"/>
</dbReference>
<comment type="similarity">
    <text evidence="2">Belongs to the G-protein coupled receptor 2 family. Mth subfamily.</text>
</comment>
<evidence type="ECO:0000256" key="3">
    <source>
        <dbReference type="ARBA" id="ARBA00022475"/>
    </source>
</evidence>
<evidence type="ECO:0000256" key="9">
    <source>
        <dbReference type="ARBA" id="ARBA00023170"/>
    </source>
</evidence>
<keyword evidence="10" id="KW-0807">Transducer</keyword>
<feature type="transmembrane region" description="Helical" evidence="11">
    <location>
        <begin position="345"/>
        <end position="366"/>
    </location>
</feature>
<dbReference type="PANTHER" id="PTHR47154:SF2">
    <property type="entry name" value="G-PROTEIN COUPLED RECEPTOR MTH-RELATED"/>
    <property type="match status" value="1"/>
</dbReference>
<feature type="domain" description="G-protein coupled receptors family 2 profile 2" evidence="12">
    <location>
        <begin position="227"/>
        <end position="502"/>
    </location>
</feature>
<evidence type="ECO:0000256" key="5">
    <source>
        <dbReference type="ARBA" id="ARBA00022729"/>
    </source>
</evidence>
<dbReference type="GO" id="GO:0005886">
    <property type="term" value="C:plasma membrane"/>
    <property type="evidence" value="ECO:0007669"/>
    <property type="project" value="UniProtKB-SubCell"/>
</dbReference>
<dbReference type="AlphaFoldDB" id="A0A9Q0S3I9"/>
<dbReference type="InterPro" id="IPR044860">
    <property type="entry name" value="Methusela_ecto_dom_1"/>
</dbReference>
<keyword evidence="6 11" id="KW-1133">Transmembrane helix</keyword>
<protein>
    <submittedName>
        <fullName evidence="13">G-protein coupled receptor Mth2</fullName>
    </submittedName>
</protein>
<accession>A0A9Q0S3I9</accession>
<dbReference type="Gene3D" id="1.20.1070.10">
    <property type="entry name" value="Rhodopsin 7-helix transmembrane proteins"/>
    <property type="match status" value="1"/>
</dbReference>
<dbReference type="CDD" id="cd15039">
    <property type="entry name" value="7tmB3_Methuselah-like"/>
    <property type="match status" value="1"/>
</dbReference>
<keyword evidence="3" id="KW-1003">Cell membrane</keyword>
<dbReference type="PANTHER" id="PTHR47154">
    <property type="entry name" value="G-PROTEIN COUPLED RECEPTOR MTH-RELATED"/>
    <property type="match status" value="1"/>
</dbReference>
<organism evidence="13 14">
    <name type="scientific">Pseudolycoriella hygida</name>
    <dbReference type="NCBI Taxonomy" id="35572"/>
    <lineage>
        <taxon>Eukaryota</taxon>
        <taxon>Metazoa</taxon>
        <taxon>Ecdysozoa</taxon>
        <taxon>Arthropoda</taxon>
        <taxon>Hexapoda</taxon>
        <taxon>Insecta</taxon>
        <taxon>Pterygota</taxon>
        <taxon>Neoptera</taxon>
        <taxon>Endopterygota</taxon>
        <taxon>Diptera</taxon>
        <taxon>Nematocera</taxon>
        <taxon>Sciaroidea</taxon>
        <taxon>Sciaridae</taxon>
        <taxon>Pseudolycoriella</taxon>
    </lineage>
</organism>
<evidence type="ECO:0000256" key="11">
    <source>
        <dbReference type="SAM" id="Phobius"/>
    </source>
</evidence>
<evidence type="ECO:0000256" key="6">
    <source>
        <dbReference type="ARBA" id="ARBA00022989"/>
    </source>
</evidence>
<keyword evidence="8 11" id="KW-0472">Membrane</keyword>
<dbReference type="EMBL" id="WJQU01000002">
    <property type="protein sequence ID" value="KAJ6642045.1"/>
    <property type="molecule type" value="Genomic_DNA"/>
</dbReference>
<sequence>MIVAIKRNNMTIRHLFQHTNSFIFLLVLLVLVTNSVAYLDNLNKPCKYLDSINITDGVYNDDDGSIMHEGVYYPSYLHATYDYEFVNESFRQPVAPHVRGCACKLGPCVRLCCPRGQYLYRTECFVNDSVSDLSVSVTDDGVNFEEERVFDIFRYVLGKPCHEINPMEPTKYKDTDTWVLFRNGSILMGSPPIELLSKNKYCLNPIQNNDSIEISLMTCFIPASITKDSWLPYGMFISVPFLIVTILVYTILPELRNVHGKSLVCYLLGLIVGYVTLGWIKLNGSEYVEPVLCRSLGYIVYFAFISAFFWLSVISFDLWWNFRHFVALVTSGMHGISKFADFKKFLVYSAYAWGSTIFMVALCYLIDASSSISSAYQPGMGAETCFLKKSRLSEFLYLYLPIILIMTSNSTFFILTALKIRKVQIEMSRVTAKEDSRRHQKHLDNEKAKFGLFFRLFIVMGVTWTMEAISWIISPGGWYFYVTDLTNAVQGVVIFFLFVMKPKVKELIIKRWNIWRGISSPRKHGTISTSGTTRTSNIAMNSIKTNQNEVALISDVRD</sequence>
<dbReference type="InterPro" id="IPR023311">
    <property type="entry name" value="Methusela_ecto_dom_2"/>
</dbReference>
<evidence type="ECO:0000259" key="12">
    <source>
        <dbReference type="PROSITE" id="PS50261"/>
    </source>
</evidence>
<evidence type="ECO:0000256" key="1">
    <source>
        <dbReference type="ARBA" id="ARBA00004651"/>
    </source>
</evidence>
<evidence type="ECO:0000256" key="8">
    <source>
        <dbReference type="ARBA" id="ARBA00023136"/>
    </source>
</evidence>
<feature type="transmembrane region" description="Helical" evidence="11">
    <location>
        <begin position="479"/>
        <end position="500"/>
    </location>
</feature>
<feature type="transmembrane region" description="Helical" evidence="11">
    <location>
        <begin position="263"/>
        <end position="280"/>
    </location>
</feature>
<dbReference type="InterPro" id="IPR051384">
    <property type="entry name" value="Mth_GPCR"/>
</dbReference>
<dbReference type="OrthoDB" id="6134459at2759"/>
<keyword evidence="14" id="KW-1185">Reference proteome</keyword>
<evidence type="ECO:0000256" key="10">
    <source>
        <dbReference type="ARBA" id="ARBA00023224"/>
    </source>
</evidence>
<keyword evidence="9 13" id="KW-0675">Receptor</keyword>
<feature type="transmembrane region" description="Helical" evidence="11">
    <location>
        <begin position="396"/>
        <end position="418"/>
    </location>
</feature>
<dbReference type="InterPro" id="IPR036272">
    <property type="entry name" value="Methuselah_N_sf"/>
</dbReference>
<name>A0A9Q0S3I9_9DIPT</name>
<feature type="transmembrane region" description="Helical" evidence="11">
    <location>
        <begin position="452"/>
        <end position="473"/>
    </location>
</feature>
<reference evidence="13" key="1">
    <citation type="submission" date="2022-07" db="EMBL/GenBank/DDBJ databases">
        <authorList>
            <person name="Trinca V."/>
            <person name="Uliana J.V.C."/>
            <person name="Torres T.T."/>
            <person name="Ward R.J."/>
            <person name="Monesi N."/>
        </authorList>
    </citation>
    <scope>NUCLEOTIDE SEQUENCE</scope>
    <source>
        <strain evidence="13">HSMRA1968</strain>
        <tissue evidence="13">Whole embryos</tissue>
    </source>
</reference>
<keyword evidence="5" id="KW-0732">Signal</keyword>
<dbReference type="InterPro" id="IPR010596">
    <property type="entry name" value="Methuselah_N_dom"/>
</dbReference>
<dbReference type="PROSITE" id="PS50261">
    <property type="entry name" value="G_PROTEIN_RECEP_F2_4"/>
    <property type="match status" value="1"/>
</dbReference>
<comment type="subcellular location">
    <subcellularLocation>
        <location evidence="1">Cell membrane</location>
        <topology evidence="1">Multi-pass membrane protein</topology>
    </subcellularLocation>
</comment>
<evidence type="ECO:0000256" key="2">
    <source>
        <dbReference type="ARBA" id="ARBA00008979"/>
    </source>
</evidence>
<proteinExistence type="inferred from homology"/>
<evidence type="ECO:0000256" key="4">
    <source>
        <dbReference type="ARBA" id="ARBA00022692"/>
    </source>
</evidence>
<evidence type="ECO:0000313" key="14">
    <source>
        <dbReference type="Proteomes" id="UP001151699"/>
    </source>
</evidence>